<keyword evidence="9 14" id="KW-0799">Topoisomerase</keyword>
<dbReference type="Pfam" id="PF21180">
    <property type="entry name" value="TOP6A-Spo11_Toprim"/>
    <property type="match status" value="1"/>
</dbReference>
<dbReference type="PROSITE" id="PS52041">
    <property type="entry name" value="TOPO_IIB"/>
    <property type="match status" value="1"/>
</dbReference>
<dbReference type="EMBL" id="BRYA01000086">
    <property type="protein sequence ID" value="GMI38491.1"/>
    <property type="molecule type" value="Genomic_DNA"/>
</dbReference>
<name>A0A9W7GAT5_9STRA</name>
<dbReference type="GO" id="GO:0005524">
    <property type="term" value="F:ATP binding"/>
    <property type="evidence" value="ECO:0007669"/>
    <property type="project" value="InterPro"/>
</dbReference>
<proteinExistence type="inferred from homology"/>
<dbReference type="Pfam" id="PF04406">
    <property type="entry name" value="TP6A_N"/>
    <property type="match status" value="1"/>
</dbReference>
<evidence type="ECO:0000313" key="18">
    <source>
        <dbReference type="Proteomes" id="UP001165065"/>
    </source>
</evidence>
<keyword evidence="8" id="KW-0460">Magnesium</keyword>
<dbReference type="GO" id="GO:0042138">
    <property type="term" value="P:meiotic DNA double-strand break formation"/>
    <property type="evidence" value="ECO:0007669"/>
    <property type="project" value="TreeGrafter"/>
</dbReference>
<gene>
    <name evidence="17" type="ORF">TrCOL_g8178</name>
</gene>
<dbReference type="PANTHER" id="PTHR10848">
    <property type="entry name" value="MEIOTIC RECOMBINATION PROTEIN SPO11"/>
    <property type="match status" value="1"/>
</dbReference>
<evidence type="ECO:0000256" key="5">
    <source>
        <dbReference type="ARBA" id="ARBA00012895"/>
    </source>
</evidence>
<dbReference type="GO" id="GO:0006265">
    <property type="term" value="P:DNA topological change"/>
    <property type="evidence" value="ECO:0007669"/>
    <property type="project" value="InterPro"/>
</dbReference>
<keyword evidence="11 14" id="KW-0413">Isomerase</keyword>
<evidence type="ECO:0000256" key="3">
    <source>
        <dbReference type="ARBA" id="ARBA00004123"/>
    </source>
</evidence>
<evidence type="ECO:0000256" key="14">
    <source>
        <dbReference type="PROSITE-ProRule" id="PRU01385"/>
    </source>
</evidence>
<comment type="similarity">
    <text evidence="4 14">Belongs to the TOP6A family.</text>
</comment>
<dbReference type="FunFam" id="3.40.1360.10:FF:000003">
    <property type="entry name" value="DNA topoisomerase 6 subunit A"/>
    <property type="match status" value="1"/>
</dbReference>
<dbReference type="GO" id="GO:0046872">
    <property type="term" value="F:metal ion binding"/>
    <property type="evidence" value="ECO:0007669"/>
    <property type="project" value="UniProtKB-KW"/>
</dbReference>
<keyword evidence="18" id="KW-1185">Reference proteome</keyword>
<dbReference type="InterPro" id="IPR002815">
    <property type="entry name" value="Spo11/TopoVI_A"/>
</dbReference>
<evidence type="ECO:0000313" key="17">
    <source>
        <dbReference type="EMBL" id="GMI38491.1"/>
    </source>
</evidence>
<reference evidence="18" key="1">
    <citation type="journal article" date="2023" name="Commun. Biol.">
        <title>Genome analysis of Parmales, the sister group of diatoms, reveals the evolutionary specialization of diatoms from phago-mixotrophs to photoautotrophs.</title>
        <authorList>
            <person name="Ban H."/>
            <person name="Sato S."/>
            <person name="Yoshikawa S."/>
            <person name="Yamada K."/>
            <person name="Nakamura Y."/>
            <person name="Ichinomiya M."/>
            <person name="Sato N."/>
            <person name="Blanc-Mathieu R."/>
            <person name="Endo H."/>
            <person name="Kuwata A."/>
            <person name="Ogata H."/>
        </authorList>
    </citation>
    <scope>NUCLEOTIDE SEQUENCE [LARGE SCALE GENOMIC DNA]</scope>
</reference>
<accession>A0A9W7GAT5</accession>
<dbReference type="InterPro" id="IPR004085">
    <property type="entry name" value="TopoVI_A"/>
</dbReference>
<evidence type="ECO:0000256" key="13">
    <source>
        <dbReference type="ARBA" id="ARBA00082656"/>
    </source>
</evidence>
<dbReference type="GO" id="GO:0003677">
    <property type="term" value="F:DNA binding"/>
    <property type="evidence" value="ECO:0007669"/>
    <property type="project" value="UniProtKB-UniRule"/>
</dbReference>
<comment type="cofactor">
    <cofactor evidence="2">
        <name>Mg(2+)</name>
        <dbReference type="ChEBI" id="CHEBI:18420"/>
    </cofactor>
</comment>
<dbReference type="EC" id="5.6.2.2" evidence="5"/>
<dbReference type="Proteomes" id="UP001165065">
    <property type="component" value="Unassembled WGS sequence"/>
</dbReference>
<keyword evidence="10 14" id="KW-0238">DNA-binding</keyword>
<dbReference type="Gene3D" id="1.10.10.10">
    <property type="entry name" value="Winged helix-like DNA-binding domain superfamily/Winged helix DNA-binding domain"/>
    <property type="match status" value="1"/>
</dbReference>
<keyword evidence="12" id="KW-0539">Nucleus</keyword>
<evidence type="ECO:0000259" key="15">
    <source>
        <dbReference type="Pfam" id="PF04406"/>
    </source>
</evidence>
<feature type="active site" description="O-(5'-phospho-DNA)-tyrosine intermediate" evidence="14">
    <location>
        <position position="159"/>
    </location>
</feature>
<dbReference type="InterPro" id="IPR013049">
    <property type="entry name" value="Spo11/TopoVI_A_N"/>
</dbReference>
<organism evidence="17 18">
    <name type="scientific">Triparma columacea</name>
    <dbReference type="NCBI Taxonomy" id="722753"/>
    <lineage>
        <taxon>Eukaryota</taxon>
        <taxon>Sar</taxon>
        <taxon>Stramenopiles</taxon>
        <taxon>Ochrophyta</taxon>
        <taxon>Bolidophyceae</taxon>
        <taxon>Parmales</taxon>
        <taxon>Triparmaceae</taxon>
        <taxon>Triparma</taxon>
    </lineage>
</organism>
<evidence type="ECO:0000256" key="8">
    <source>
        <dbReference type="ARBA" id="ARBA00022842"/>
    </source>
</evidence>
<comment type="catalytic activity">
    <reaction evidence="1 14">
        <text>ATP-dependent breakage, passage and rejoining of double-stranded DNA.</text>
        <dbReference type="EC" id="5.6.2.2"/>
    </reaction>
</comment>
<evidence type="ECO:0000256" key="6">
    <source>
        <dbReference type="ARBA" id="ARBA00022723"/>
    </source>
</evidence>
<dbReference type="SUPFAM" id="SSF56726">
    <property type="entry name" value="DNA topoisomerase IV, alpha subunit"/>
    <property type="match status" value="1"/>
</dbReference>
<evidence type="ECO:0000256" key="10">
    <source>
        <dbReference type="ARBA" id="ARBA00023125"/>
    </source>
</evidence>
<dbReference type="OrthoDB" id="5377392at2759"/>
<evidence type="ECO:0000256" key="7">
    <source>
        <dbReference type="ARBA" id="ARBA00022741"/>
    </source>
</evidence>
<feature type="domain" description="Topoisomerase 6 subunit A/Spo11 TOPRIM" evidence="16">
    <location>
        <begin position="240"/>
        <end position="410"/>
    </location>
</feature>
<sequence length="416" mass="46923">MPPKKKNKPTKKVVTLAEDATEVLAKVRELRKKTAAIIEKEAKKEESADDYGDFDPSSMLKVEDLDTGAVAEKIESIAQRIAKDVMEGRGYTFTVPSRASSNQHYVKSLDRIVLGGNKGTRTFSSVSEVRKTTITARCMQLIHNILGKGIHITKRDLFYTDVKLFVKQAESDGVLDDLSTMIGCTRSNLNVVASDKGLVVGRVQFEEDGDPIDCTRMGVGGKAIPPYTDKIDNIQSDAEFILLVEKDAVYMRLAEDRFYHRYPCIIITAKGQPDVATRMFLRRLKYELKIPVLGLFDSDPYGLKILSVYMSGSKNMSYDSAHLTTPDIKWLGIRPSDLDRYGLPEQCRLDMTDADISTGKIMIEEDFIKANPKWVKEMELMLKTKKKAEIQALSSFGFQYISEDYLPRKLREGDWI</sequence>
<dbReference type="FunFam" id="1.10.10.10:FF:000387">
    <property type="entry name" value="DNA topoisomerase 6 subunit A"/>
    <property type="match status" value="1"/>
</dbReference>
<dbReference type="GO" id="GO:0007131">
    <property type="term" value="P:reciprocal meiotic recombination"/>
    <property type="evidence" value="ECO:0007669"/>
    <property type="project" value="TreeGrafter"/>
</dbReference>
<dbReference type="PRINTS" id="PR01552">
    <property type="entry name" value="TPISMRASE6A"/>
</dbReference>
<evidence type="ECO:0000256" key="2">
    <source>
        <dbReference type="ARBA" id="ARBA00001946"/>
    </source>
</evidence>
<protein>
    <recommendedName>
        <fullName evidence="5">DNA topoisomerase (ATP-hydrolyzing)</fullName>
        <ecNumber evidence="5">5.6.2.2</ecNumber>
    </recommendedName>
    <alternativeName>
        <fullName evidence="13">Meiotic recombination protein SPO11-3</fullName>
    </alternativeName>
</protein>
<dbReference type="CDD" id="cd00223">
    <property type="entry name" value="TOPRIM_TopoIIB_SPO"/>
    <property type="match status" value="1"/>
</dbReference>
<dbReference type="PRINTS" id="PR01550">
    <property type="entry name" value="TOP6AFAMILY"/>
</dbReference>
<comment type="caution">
    <text evidence="17">The sequence shown here is derived from an EMBL/GenBank/DDBJ whole genome shotgun (WGS) entry which is preliminary data.</text>
</comment>
<dbReference type="HAMAP" id="MF_00132">
    <property type="entry name" value="Top6A"/>
    <property type="match status" value="1"/>
</dbReference>
<dbReference type="GO" id="GO:0000706">
    <property type="term" value="P:meiotic DNA double-strand break processing"/>
    <property type="evidence" value="ECO:0007669"/>
    <property type="project" value="TreeGrafter"/>
</dbReference>
<feature type="domain" description="Spo11/DNA topoisomerase VI subunit A N-terminal" evidence="15">
    <location>
        <begin position="130"/>
        <end position="191"/>
    </location>
</feature>
<dbReference type="InterPro" id="IPR036388">
    <property type="entry name" value="WH-like_DNA-bd_sf"/>
</dbReference>
<dbReference type="GO" id="GO:0003918">
    <property type="term" value="F:DNA topoisomerase type II (double strand cut, ATP-hydrolyzing) activity"/>
    <property type="evidence" value="ECO:0007669"/>
    <property type="project" value="UniProtKB-UniRule"/>
</dbReference>
<keyword evidence="6" id="KW-0479">Metal-binding</keyword>
<evidence type="ECO:0000256" key="1">
    <source>
        <dbReference type="ARBA" id="ARBA00000185"/>
    </source>
</evidence>
<keyword evidence="7" id="KW-0547">Nucleotide-binding</keyword>
<evidence type="ECO:0000256" key="9">
    <source>
        <dbReference type="ARBA" id="ARBA00023029"/>
    </source>
</evidence>
<evidence type="ECO:0000259" key="16">
    <source>
        <dbReference type="Pfam" id="PF21180"/>
    </source>
</evidence>
<evidence type="ECO:0000256" key="11">
    <source>
        <dbReference type="ARBA" id="ARBA00023235"/>
    </source>
</evidence>
<dbReference type="AlphaFoldDB" id="A0A9W7GAT5"/>
<dbReference type="InterPro" id="IPR036078">
    <property type="entry name" value="Spo11/TopoVI_A_sf"/>
</dbReference>
<dbReference type="Gene3D" id="3.40.1360.10">
    <property type="match status" value="1"/>
</dbReference>
<dbReference type="PANTHER" id="PTHR10848:SF0">
    <property type="entry name" value="MEIOTIC RECOMBINATION PROTEIN SPO11"/>
    <property type="match status" value="1"/>
</dbReference>
<evidence type="ECO:0000256" key="4">
    <source>
        <dbReference type="ARBA" id="ARBA00006559"/>
    </source>
</evidence>
<comment type="subcellular location">
    <subcellularLocation>
        <location evidence="3">Nucleus</location>
    </subcellularLocation>
</comment>
<dbReference type="InterPro" id="IPR034136">
    <property type="entry name" value="TOPRIM_Topo6A/Spo11"/>
</dbReference>
<evidence type="ECO:0000256" key="12">
    <source>
        <dbReference type="ARBA" id="ARBA00023242"/>
    </source>
</evidence>
<dbReference type="GO" id="GO:0000228">
    <property type="term" value="C:nuclear chromosome"/>
    <property type="evidence" value="ECO:0007669"/>
    <property type="project" value="TreeGrafter"/>
</dbReference>